<protein>
    <submittedName>
        <fullName evidence="1">Uncharacterized protein</fullName>
    </submittedName>
</protein>
<comment type="caution">
    <text evidence="1">The sequence shown here is derived from an EMBL/GenBank/DDBJ whole genome shotgun (WGS) entry which is preliminary data.</text>
</comment>
<name>A0AAV4URY8_9ARAC</name>
<keyword evidence="2" id="KW-1185">Reference proteome</keyword>
<dbReference type="AlphaFoldDB" id="A0AAV4URY8"/>
<reference evidence="1 2" key="1">
    <citation type="submission" date="2021-06" db="EMBL/GenBank/DDBJ databases">
        <title>Caerostris darwini draft genome.</title>
        <authorList>
            <person name="Kono N."/>
            <person name="Arakawa K."/>
        </authorList>
    </citation>
    <scope>NUCLEOTIDE SEQUENCE [LARGE SCALE GENOMIC DNA]</scope>
</reference>
<evidence type="ECO:0000313" key="1">
    <source>
        <dbReference type="EMBL" id="GIY60150.1"/>
    </source>
</evidence>
<accession>A0AAV4URY8</accession>
<evidence type="ECO:0000313" key="2">
    <source>
        <dbReference type="Proteomes" id="UP001054837"/>
    </source>
</evidence>
<proteinExistence type="predicted"/>
<sequence>MDSVEPRGKTRQQTTKSILPFPPKSRCLRFLILNLLRKEIVVTPNTFPETNQTKINEIIQHLLGGIHIAFENRLRIQKNNFNRSYEA</sequence>
<dbReference type="Proteomes" id="UP001054837">
    <property type="component" value="Unassembled WGS sequence"/>
</dbReference>
<dbReference type="EMBL" id="BPLQ01011751">
    <property type="protein sequence ID" value="GIY60150.1"/>
    <property type="molecule type" value="Genomic_DNA"/>
</dbReference>
<organism evidence="1 2">
    <name type="scientific">Caerostris darwini</name>
    <dbReference type="NCBI Taxonomy" id="1538125"/>
    <lineage>
        <taxon>Eukaryota</taxon>
        <taxon>Metazoa</taxon>
        <taxon>Ecdysozoa</taxon>
        <taxon>Arthropoda</taxon>
        <taxon>Chelicerata</taxon>
        <taxon>Arachnida</taxon>
        <taxon>Araneae</taxon>
        <taxon>Araneomorphae</taxon>
        <taxon>Entelegynae</taxon>
        <taxon>Araneoidea</taxon>
        <taxon>Araneidae</taxon>
        <taxon>Caerostris</taxon>
    </lineage>
</organism>
<gene>
    <name evidence="1" type="ORF">CDAR_39111</name>
</gene>